<reference evidence="2 3" key="1">
    <citation type="submission" date="2019-02" db="EMBL/GenBank/DDBJ databases">
        <authorList>
            <person name="Fomenkov A."/>
            <person name="Dubinina G."/>
            <person name="Grabovich M."/>
            <person name="Vincze T."/>
            <person name="Roberts R.J."/>
        </authorList>
    </citation>
    <scope>NUCLEOTIDE SEQUENCE [LARGE SCALE GENOMIC DNA]</scope>
    <source>
        <strain evidence="2 3">P</strain>
    </source>
</reference>
<dbReference type="SUPFAM" id="SSF52540">
    <property type="entry name" value="P-loop containing nucleoside triphosphate hydrolases"/>
    <property type="match status" value="1"/>
</dbReference>
<dbReference type="OrthoDB" id="9804145at2"/>
<dbReference type="EMBL" id="CP035807">
    <property type="protein sequence ID" value="QEN03364.1"/>
    <property type="molecule type" value="Genomic_DNA"/>
</dbReference>
<accession>A0A5C1Q9P7</accession>
<dbReference type="InterPro" id="IPR027417">
    <property type="entry name" value="P-loop_NTPase"/>
</dbReference>
<dbReference type="GO" id="GO:0003677">
    <property type="term" value="F:DNA binding"/>
    <property type="evidence" value="ECO:0007669"/>
    <property type="project" value="InterPro"/>
</dbReference>
<feature type="domain" description="Helicase/UvrB N-terminal" evidence="1">
    <location>
        <begin position="64"/>
        <end position="125"/>
    </location>
</feature>
<proteinExistence type="predicted"/>
<sequence>MGRDIKWKYFQYLSLLFVEIYLDQYFNEKDELLKNLNSELDTINDKITTHNKGKKAKDKVNLITKYSEKDLNKIALYNATGSGKTLLMHINLMQFNHYSSGKLKVNKTVLITPNEGLLNQHLNEF</sequence>
<reference evidence="2 3" key="2">
    <citation type="submission" date="2019-09" db="EMBL/GenBank/DDBJ databases">
        <title>Complete Genome Sequence and Methylome Analysis of free living Spirochaetas.</title>
        <authorList>
            <person name="Leshcheva N."/>
            <person name="Mikheeva N."/>
        </authorList>
    </citation>
    <scope>NUCLEOTIDE SEQUENCE [LARGE SCALE GENOMIC DNA]</scope>
    <source>
        <strain evidence="2 3">P</strain>
    </source>
</reference>
<protein>
    <recommendedName>
        <fullName evidence="1">Helicase/UvrB N-terminal domain-containing protein</fullName>
    </recommendedName>
</protein>
<name>A0A5C1Q9P7_9SPIO</name>
<dbReference type="InterPro" id="IPR006935">
    <property type="entry name" value="Helicase/UvrB_N"/>
</dbReference>
<dbReference type="Pfam" id="PF04851">
    <property type="entry name" value="ResIII"/>
    <property type="match status" value="1"/>
</dbReference>
<dbReference type="AlphaFoldDB" id="A0A5C1Q9P7"/>
<organism evidence="2 3">
    <name type="scientific">Thiospirochaeta perfilievii</name>
    <dbReference type="NCBI Taxonomy" id="252967"/>
    <lineage>
        <taxon>Bacteria</taxon>
        <taxon>Pseudomonadati</taxon>
        <taxon>Spirochaetota</taxon>
        <taxon>Spirochaetia</taxon>
        <taxon>Spirochaetales</taxon>
        <taxon>Spirochaetaceae</taxon>
        <taxon>Thiospirochaeta</taxon>
    </lineage>
</organism>
<gene>
    <name evidence="2" type="ORF">EW093_01130</name>
</gene>
<keyword evidence="3" id="KW-1185">Reference proteome</keyword>
<dbReference type="RefSeq" id="WP_149566623.1">
    <property type="nucleotide sequence ID" value="NZ_CP035807.1"/>
</dbReference>
<dbReference type="GO" id="GO:0016787">
    <property type="term" value="F:hydrolase activity"/>
    <property type="evidence" value="ECO:0007669"/>
    <property type="project" value="InterPro"/>
</dbReference>
<evidence type="ECO:0000313" key="3">
    <source>
        <dbReference type="Proteomes" id="UP000323824"/>
    </source>
</evidence>
<evidence type="ECO:0000259" key="1">
    <source>
        <dbReference type="Pfam" id="PF04851"/>
    </source>
</evidence>
<dbReference type="KEGG" id="sper:EW093_01130"/>
<evidence type="ECO:0000313" key="2">
    <source>
        <dbReference type="EMBL" id="QEN03364.1"/>
    </source>
</evidence>
<dbReference type="GO" id="GO:0005524">
    <property type="term" value="F:ATP binding"/>
    <property type="evidence" value="ECO:0007669"/>
    <property type="project" value="InterPro"/>
</dbReference>
<dbReference type="Proteomes" id="UP000323824">
    <property type="component" value="Chromosome"/>
</dbReference>